<feature type="compositionally biased region" description="Low complexity" evidence="2">
    <location>
        <begin position="840"/>
        <end position="853"/>
    </location>
</feature>
<accession>A0A1D1XLS6</accession>
<evidence type="ECO:0000256" key="1">
    <source>
        <dbReference type="SAM" id="Coils"/>
    </source>
</evidence>
<protein>
    <submittedName>
        <fullName evidence="4">Reticulocyte-binding protein 2 a</fullName>
    </submittedName>
</protein>
<gene>
    <name evidence="4" type="primary">PF13_0198_19</name>
    <name evidence="4" type="ORF">g.66569</name>
</gene>
<feature type="coiled-coil region" evidence="1">
    <location>
        <begin position="127"/>
        <end position="227"/>
    </location>
</feature>
<dbReference type="Pfam" id="PF24851">
    <property type="entry name" value="DUF7725"/>
    <property type="match status" value="1"/>
</dbReference>
<dbReference type="AlphaFoldDB" id="A0A1D1XLS6"/>
<organism evidence="4">
    <name type="scientific">Anthurium amnicola</name>
    <dbReference type="NCBI Taxonomy" id="1678845"/>
    <lineage>
        <taxon>Eukaryota</taxon>
        <taxon>Viridiplantae</taxon>
        <taxon>Streptophyta</taxon>
        <taxon>Embryophyta</taxon>
        <taxon>Tracheophyta</taxon>
        <taxon>Spermatophyta</taxon>
        <taxon>Magnoliopsida</taxon>
        <taxon>Liliopsida</taxon>
        <taxon>Araceae</taxon>
        <taxon>Pothoideae</taxon>
        <taxon>Potheae</taxon>
        <taxon>Anthurium</taxon>
    </lineage>
</organism>
<feature type="coiled-coil region" evidence="1">
    <location>
        <begin position="285"/>
        <end position="312"/>
    </location>
</feature>
<name>A0A1D1XLS6_9ARAE</name>
<keyword evidence="1" id="KW-0175">Coiled coil</keyword>
<evidence type="ECO:0000313" key="4">
    <source>
        <dbReference type="EMBL" id="JAT43334.1"/>
    </source>
</evidence>
<feature type="region of interest" description="Disordered" evidence="2">
    <location>
        <begin position="1"/>
        <end position="22"/>
    </location>
</feature>
<dbReference type="InterPro" id="IPR056142">
    <property type="entry name" value="DUF7725"/>
</dbReference>
<dbReference type="PANTHER" id="PTHR35766:SF1">
    <property type="entry name" value="OS08G0543600 PROTEIN"/>
    <property type="match status" value="1"/>
</dbReference>
<proteinExistence type="predicted"/>
<sequence length="873" mass="96175">MEPAAGRVGSLPMPSSQAQRREWRAVSESCVRSNGNEVPEHVKLGQSDERTIYEVQEGTGPLGVDLCSITIDGGGDELQQRLHSISRQREELQQVEIELRARVFAKTEIVEMQKNFDTQISEHVNAVSKLKEQLHKREQHIHQLEMKMEEKERELRAVKIDKEAAWAKEDRLREQNKELATFRVVRDNLEAERAQHLKQIHELEECLQAKENQYLELEKQHRVAHETTLLKDEQLKEAHAWMAHAQEMDAFHSTTNQALQAELQEHIEQFNQCLIGLHQQLVQVDRHYRQTIQQLQLDLAEAREQNITLNDDSQMACTSSMDPSSYVQNKGNHIANVNVGSKTNGSLDFVVNGDNAASFMSTPAVSAKSVHVPGAPVVSSSILGLSAFLPPGQVITPHPFVMHPQGTQSVAPVSSHVPQTQIGYFQPVPTISSYQHWKNQQAASEIHQIPNQSQQSSQVGENLLKSDAQYSYEISAEQRAVNPDYLESFKSQGQGSETIANGSDGKVQVIDGKELESNVNNYVPQGPRETSREDSHYHYALGMDIRETSSKPEINGGALIAAVNQLHAQVATSEEKSQADIALTVAGHLVNSIGVPECNANVVTVNESSVSAMQTASSLTSRKVPEPNLLDERALLACLVRVIPAVSSGGIRISSTLPNRLGKMLAPLHWHDYRKQYGKLDDFVACHPELFVIEGDFIHLREGAQEMISTTTAFAKVAAAAAASKPYSSMLPSVAVTPVAQPHRVRKDSSAEMKTGKGILCPETAGLVDPGISPSDFPQILSIHNQQQNGVSFNVVHGISDLKIRKSEVPPAQNCSPFGTQSEHVSLHVMAEKEFDLDKTLSSSSQSKGSSTGRHGVGGKQQRSQGLRHRGSC</sequence>
<dbReference type="PANTHER" id="PTHR35766">
    <property type="entry name" value="OS08G0543600 PROTEIN"/>
    <property type="match status" value="1"/>
</dbReference>
<evidence type="ECO:0000256" key="2">
    <source>
        <dbReference type="SAM" id="MobiDB-lite"/>
    </source>
</evidence>
<dbReference type="EMBL" id="GDJX01024602">
    <property type="protein sequence ID" value="JAT43334.1"/>
    <property type="molecule type" value="Transcribed_RNA"/>
</dbReference>
<feature type="domain" description="DUF7725" evidence="3">
    <location>
        <begin position="629"/>
        <end position="701"/>
    </location>
</feature>
<reference evidence="4" key="1">
    <citation type="submission" date="2015-07" db="EMBL/GenBank/DDBJ databases">
        <title>Transcriptome Assembly of Anthurium amnicola.</title>
        <authorList>
            <person name="Suzuki J."/>
        </authorList>
    </citation>
    <scope>NUCLEOTIDE SEQUENCE</scope>
</reference>
<feature type="region of interest" description="Disordered" evidence="2">
    <location>
        <begin position="837"/>
        <end position="873"/>
    </location>
</feature>
<evidence type="ECO:0000259" key="3">
    <source>
        <dbReference type="Pfam" id="PF24851"/>
    </source>
</evidence>